<evidence type="ECO:0000313" key="3">
    <source>
        <dbReference type="EMBL" id="MBN8197744.1"/>
    </source>
</evidence>
<reference evidence="3" key="1">
    <citation type="submission" date="2020-12" db="EMBL/GenBank/DDBJ databases">
        <title>Oil enriched cultivation method for isolating marine PHA-producing bacteria.</title>
        <authorList>
            <person name="Zheng W."/>
            <person name="Yu S."/>
            <person name="Huang Y."/>
        </authorList>
    </citation>
    <scope>NUCLEOTIDE SEQUENCE</scope>
    <source>
        <strain evidence="3">SY-2-3</strain>
    </source>
</reference>
<dbReference type="RefSeq" id="WP_206927866.1">
    <property type="nucleotide sequence ID" value="NZ_JAEKJW010000003.1"/>
</dbReference>
<feature type="domain" description="FecR N-terminal" evidence="2">
    <location>
        <begin position="13"/>
        <end position="52"/>
    </location>
</feature>
<sequence>MVDILEEFGEPRDASDWLIALREQPDDPVLQQKFDAWLMSSPENVTAWQEVNDIGALFRNLDAGPSIQDRAAPAPGAIAVQHPKSPRHPGMARHSGIARHPGPAMARIGHLARSHRVAMAAGSLMLVLLVVMLTGMPGTGSGDFYETATAQTRTITLADQSRIDLAPDSRVEVAYEDDVRQVILRDGTAFFDVTPNKQRPFVVKANGLSVRVLGTAFEVRTDNTRDEVSVAEGLVEVTGADGSTQVKLAVGDHVVARPGADWTQDKVQLESISAWRRGLIVARNERLGDLVDDISDYYQGYVIMPDDSLKDMEISGVFDVTHPERALDIIGQSHGLEVRAVTPWIRILSKK</sequence>
<evidence type="ECO:0000313" key="4">
    <source>
        <dbReference type="Proteomes" id="UP000664405"/>
    </source>
</evidence>
<organism evidence="3 4">
    <name type="scientific">Thalassospira povalilytica</name>
    <dbReference type="NCBI Taxonomy" id="732237"/>
    <lineage>
        <taxon>Bacteria</taxon>
        <taxon>Pseudomonadati</taxon>
        <taxon>Pseudomonadota</taxon>
        <taxon>Alphaproteobacteria</taxon>
        <taxon>Rhodospirillales</taxon>
        <taxon>Thalassospiraceae</taxon>
        <taxon>Thalassospira</taxon>
    </lineage>
</organism>
<accession>A0A8I1M9Y9</accession>
<evidence type="ECO:0000259" key="2">
    <source>
        <dbReference type="Pfam" id="PF16220"/>
    </source>
</evidence>
<dbReference type="Gene3D" id="2.60.120.1440">
    <property type="match status" value="1"/>
</dbReference>
<feature type="domain" description="FecR protein" evidence="1">
    <location>
        <begin position="144"/>
        <end position="236"/>
    </location>
</feature>
<dbReference type="InterPro" id="IPR032623">
    <property type="entry name" value="FecR_N"/>
</dbReference>
<dbReference type="Pfam" id="PF16220">
    <property type="entry name" value="DUF4880"/>
    <property type="match status" value="1"/>
</dbReference>
<gene>
    <name evidence="3" type="ORF">JF547_14855</name>
</gene>
<dbReference type="GO" id="GO:0016989">
    <property type="term" value="F:sigma factor antagonist activity"/>
    <property type="evidence" value="ECO:0007669"/>
    <property type="project" value="TreeGrafter"/>
</dbReference>
<name>A0A8I1M9Y9_9PROT</name>
<dbReference type="InterPro" id="IPR012373">
    <property type="entry name" value="Ferrdict_sens_TM"/>
</dbReference>
<protein>
    <submittedName>
        <fullName evidence="3">FecR domain-containing protein</fullName>
    </submittedName>
</protein>
<dbReference type="Proteomes" id="UP000664405">
    <property type="component" value="Unassembled WGS sequence"/>
</dbReference>
<dbReference type="Gene3D" id="3.55.50.30">
    <property type="match status" value="1"/>
</dbReference>
<dbReference type="PANTHER" id="PTHR30273">
    <property type="entry name" value="PERIPLASMIC SIGNAL SENSOR AND SIGMA FACTOR ACTIVATOR FECR-RELATED"/>
    <property type="match status" value="1"/>
</dbReference>
<proteinExistence type="predicted"/>
<dbReference type="AlphaFoldDB" id="A0A8I1M9Y9"/>
<dbReference type="PANTHER" id="PTHR30273:SF2">
    <property type="entry name" value="PROTEIN FECR"/>
    <property type="match status" value="1"/>
</dbReference>
<dbReference type="PIRSF" id="PIRSF018266">
    <property type="entry name" value="FecR"/>
    <property type="match status" value="1"/>
</dbReference>
<dbReference type="InterPro" id="IPR006860">
    <property type="entry name" value="FecR"/>
</dbReference>
<evidence type="ECO:0000259" key="1">
    <source>
        <dbReference type="Pfam" id="PF04773"/>
    </source>
</evidence>
<dbReference type="EMBL" id="JAEKJW010000003">
    <property type="protein sequence ID" value="MBN8197744.1"/>
    <property type="molecule type" value="Genomic_DNA"/>
</dbReference>
<dbReference type="Pfam" id="PF04773">
    <property type="entry name" value="FecR"/>
    <property type="match status" value="1"/>
</dbReference>
<comment type="caution">
    <text evidence="3">The sequence shown here is derived from an EMBL/GenBank/DDBJ whole genome shotgun (WGS) entry which is preliminary data.</text>
</comment>